<keyword evidence="4" id="KW-1185">Reference proteome</keyword>
<protein>
    <submittedName>
        <fullName evidence="3">Uncharacterized protein</fullName>
    </submittedName>
</protein>
<feature type="coiled-coil region" evidence="1">
    <location>
        <begin position="29"/>
        <end position="56"/>
    </location>
</feature>
<dbReference type="EMBL" id="JAWDID010000012">
    <property type="protein sequence ID" value="MDU0340291.1"/>
    <property type="molecule type" value="Genomic_DNA"/>
</dbReference>
<reference evidence="3 4" key="1">
    <citation type="submission" date="2023-09" db="EMBL/GenBank/DDBJ databases">
        <title>Whole genome shotgun sequencing (WGS) of Bosea sp. ZW T0_25, isolated from stored onions (Allium cepa).</title>
        <authorList>
            <person name="Stoll D.A."/>
            <person name="Huch M."/>
        </authorList>
    </citation>
    <scope>NUCLEOTIDE SEQUENCE [LARGE SCALE GENOMIC DNA]</scope>
    <source>
        <strain evidence="3 4">ZW T0_25</strain>
    </source>
</reference>
<feature type="region of interest" description="Disordered" evidence="2">
    <location>
        <begin position="151"/>
        <end position="174"/>
    </location>
</feature>
<evidence type="ECO:0000313" key="3">
    <source>
        <dbReference type="EMBL" id="MDU0340291.1"/>
    </source>
</evidence>
<sequence length="174" mass="19465">MTLSIKTENSLLKQDEIAFVAGTHYPAIVDADDKALAEMRKRIRDLQEKERTFVRQMRRSIRGKADARGASFPGEVERPSRRKQVWAQAAKRLNRETARRRAIAAHEEMKDAARRALALKADGKAKARPADKTASDGMIAIESRKRRFSVNRAKVGSVSQAGKRAQARRDAKGA</sequence>
<feature type="region of interest" description="Disordered" evidence="2">
    <location>
        <begin position="64"/>
        <end position="84"/>
    </location>
</feature>
<comment type="caution">
    <text evidence="3">The sequence shown here is derived from an EMBL/GenBank/DDBJ whole genome shotgun (WGS) entry which is preliminary data.</text>
</comment>
<keyword evidence="1" id="KW-0175">Coiled coil</keyword>
<gene>
    <name evidence="3" type="ORF">RKE40_10380</name>
</gene>
<proteinExistence type="predicted"/>
<evidence type="ECO:0000313" key="4">
    <source>
        <dbReference type="Proteomes" id="UP001254257"/>
    </source>
</evidence>
<dbReference type="RefSeq" id="WP_316018162.1">
    <property type="nucleotide sequence ID" value="NZ_JAWDID010000012.1"/>
</dbReference>
<accession>A0ABU3S689</accession>
<organism evidence="3 4">
    <name type="scientific">Bosea rubneri</name>
    <dbReference type="NCBI Taxonomy" id="3075434"/>
    <lineage>
        <taxon>Bacteria</taxon>
        <taxon>Pseudomonadati</taxon>
        <taxon>Pseudomonadota</taxon>
        <taxon>Alphaproteobacteria</taxon>
        <taxon>Hyphomicrobiales</taxon>
        <taxon>Boseaceae</taxon>
        <taxon>Bosea</taxon>
    </lineage>
</organism>
<evidence type="ECO:0000256" key="1">
    <source>
        <dbReference type="SAM" id="Coils"/>
    </source>
</evidence>
<evidence type="ECO:0000256" key="2">
    <source>
        <dbReference type="SAM" id="MobiDB-lite"/>
    </source>
</evidence>
<dbReference type="Proteomes" id="UP001254257">
    <property type="component" value="Unassembled WGS sequence"/>
</dbReference>
<name>A0ABU3S689_9HYPH</name>